<dbReference type="PROSITE" id="PS50026">
    <property type="entry name" value="EGF_3"/>
    <property type="match status" value="1"/>
</dbReference>
<dbReference type="InterPro" id="IPR011042">
    <property type="entry name" value="6-blade_b-propeller_TolB-like"/>
</dbReference>
<dbReference type="PANTHER" id="PTHR14949:SF56">
    <property type="entry name" value="EGF-LIKE-DOMAIN, MULTIPLE 7"/>
    <property type="match status" value="1"/>
</dbReference>
<evidence type="ECO:0000256" key="1">
    <source>
        <dbReference type="ARBA" id="ARBA00022729"/>
    </source>
</evidence>
<dbReference type="PROSITE" id="PS51662">
    <property type="entry name" value="BP_PHYTASE"/>
    <property type="match status" value="2"/>
</dbReference>
<dbReference type="PROSITE" id="PS00022">
    <property type="entry name" value="EGF_1"/>
    <property type="match status" value="1"/>
</dbReference>
<feature type="domain" description="EGF-like" evidence="5">
    <location>
        <begin position="366"/>
        <end position="398"/>
    </location>
</feature>
<protein>
    <submittedName>
        <fullName evidence="7">Related to 3-phytase</fullName>
    </submittedName>
</protein>
<evidence type="ECO:0000313" key="7">
    <source>
        <dbReference type="EMBL" id="SPO05151.1"/>
    </source>
</evidence>
<dbReference type="PANTHER" id="PTHR14949">
    <property type="entry name" value="EGF-LIKE-DOMAIN, MULTIPLE 7, 8"/>
    <property type="match status" value="1"/>
</dbReference>
<dbReference type="EMBL" id="ONZQ02000012">
    <property type="protein sequence ID" value="SPO05151.1"/>
    <property type="molecule type" value="Genomic_DNA"/>
</dbReference>
<dbReference type="Gene3D" id="2.120.10.30">
    <property type="entry name" value="TolB, C-terminal domain"/>
    <property type="match status" value="2"/>
</dbReference>
<dbReference type="Pfam" id="PF02333">
    <property type="entry name" value="Phytase"/>
    <property type="match status" value="1"/>
</dbReference>
<proteinExistence type="predicted"/>
<comment type="caution">
    <text evidence="7">The sequence shown here is derived from an EMBL/GenBank/DDBJ whole genome shotgun (WGS) entry which is preliminary data.</text>
</comment>
<keyword evidence="8" id="KW-1185">Reference proteome</keyword>
<feature type="disulfide bond" evidence="3">
    <location>
        <begin position="388"/>
        <end position="397"/>
    </location>
</feature>
<dbReference type="InterPro" id="IPR000742">
    <property type="entry name" value="EGF"/>
</dbReference>
<feature type="signal peptide" evidence="4">
    <location>
        <begin position="1"/>
        <end position="19"/>
    </location>
</feature>
<accession>A0AAE8N2D1</accession>
<dbReference type="GO" id="GO:0016158">
    <property type="term" value="F:inositol hexakisphosphate 3-phosphatase activity"/>
    <property type="evidence" value="ECO:0007669"/>
    <property type="project" value="InterPro"/>
</dbReference>
<comment type="caution">
    <text evidence="3">Lacks conserved residue(s) required for the propagation of feature annotation.</text>
</comment>
<organism evidence="7 8">
    <name type="scientific">Cephalotrichum gorgonifer</name>
    <dbReference type="NCBI Taxonomy" id="2041049"/>
    <lineage>
        <taxon>Eukaryota</taxon>
        <taxon>Fungi</taxon>
        <taxon>Dikarya</taxon>
        <taxon>Ascomycota</taxon>
        <taxon>Pezizomycotina</taxon>
        <taxon>Sordariomycetes</taxon>
        <taxon>Hypocreomycetidae</taxon>
        <taxon>Microascales</taxon>
        <taxon>Microascaceae</taxon>
        <taxon>Cephalotrichum</taxon>
    </lineage>
</organism>
<evidence type="ECO:0000256" key="3">
    <source>
        <dbReference type="PROSITE-ProRule" id="PRU00076"/>
    </source>
</evidence>
<dbReference type="SUPFAM" id="SSF50956">
    <property type="entry name" value="Thermostable phytase (3-phytase)"/>
    <property type="match status" value="2"/>
</dbReference>
<feature type="domain" description="BPP" evidence="6">
    <location>
        <begin position="12"/>
        <end position="316"/>
    </location>
</feature>
<dbReference type="Proteomes" id="UP001187682">
    <property type="component" value="Unassembled WGS sequence"/>
</dbReference>
<dbReference type="AlphaFoldDB" id="A0AAE8N2D1"/>
<keyword evidence="2 3" id="KW-1015">Disulfide bond</keyword>
<evidence type="ECO:0000259" key="6">
    <source>
        <dbReference type="PROSITE" id="PS51662"/>
    </source>
</evidence>
<evidence type="ECO:0000256" key="2">
    <source>
        <dbReference type="ARBA" id="ARBA00023157"/>
    </source>
</evidence>
<dbReference type="PROSITE" id="PS01186">
    <property type="entry name" value="EGF_2"/>
    <property type="match status" value="1"/>
</dbReference>
<gene>
    <name evidence="7" type="ORF">DNG_07837</name>
</gene>
<keyword evidence="1 4" id="KW-0732">Signal</keyword>
<feature type="domain" description="BPP" evidence="6">
    <location>
        <begin position="392"/>
        <end position="731"/>
    </location>
</feature>
<sequence>MKAISLSTAAAALAARASAAAVERDLNVTALSGTFESDWTAVYYSDEPLLIGNDAGTSTGGLHTFDLNGDTPLPVVGSLVNGRTKLVTTVYDVDDKDWVLTITAPDSVIRAFSLPELEEDDDAQFSALGDWSSLCSWRSKTGNHYAYLFGKGQAIQVLVRSNDGSLEILEVQTFAMPFEASACAASEYAGLMYLGTDDDSKVYSFPLVESTAAPEVTVVGEAADSVTGLAVYATDKNTSDYIFVAQESVVGVYTQGFELLGTLKLAGLEDIEVQGLELYQAGTSKYPEGALTFAVEADNDIAGFGVSSLEGVAEDLDLALNSAFDPRKQACCPKKTPICKQCSKNGYCGTDSKCSCFAGFTGSDCSKIQCTDDCSGHGECVGPNQCKCEDGWGGLHCSFLVVEPKYETDENGADGDDPAIWIAPDEPENSRIITTTKSTEGAGLAVFDLKGNLLQNFPAGEPNNVDIIYGFPIGDRKVDLAFAACRADDTICIFEVTANGTLKDVPGGIQPTVDDYSVYGSCVYRSRKSGKQYLFVNEKSARYLQYELTATADGTLQTTLVRDFTGGSGGQVEGCVTDEDNGWLILGEEPSALWRYGAEPDSTDEPVRIAYVGDGKMHADVEGVTLVHGDEPDKGFIIVSGQGVSAYNVYRRAAPHEYVTTFTIPASSDGKIDGVTNTDGVAGVSTALGEDFPHGLLVVHDDSNQLPGGGTSDQSSFKLVSLEDILDADALEDLDLLDDVDPSWDPRA</sequence>
<dbReference type="InterPro" id="IPR003431">
    <property type="entry name" value="B-propeller_Phytase"/>
</dbReference>
<evidence type="ECO:0000259" key="5">
    <source>
        <dbReference type="PROSITE" id="PS50026"/>
    </source>
</evidence>
<keyword evidence="3" id="KW-0245">EGF-like domain</keyword>
<feature type="chain" id="PRO_5042243418" evidence="4">
    <location>
        <begin position="20"/>
        <end position="748"/>
    </location>
</feature>
<evidence type="ECO:0000313" key="8">
    <source>
        <dbReference type="Proteomes" id="UP001187682"/>
    </source>
</evidence>
<reference evidence="7" key="1">
    <citation type="submission" date="2018-03" db="EMBL/GenBank/DDBJ databases">
        <authorList>
            <person name="Guldener U."/>
        </authorList>
    </citation>
    <scope>NUCLEOTIDE SEQUENCE</scope>
</reference>
<dbReference type="Gene3D" id="2.10.25.10">
    <property type="entry name" value="Laminin"/>
    <property type="match status" value="1"/>
</dbReference>
<evidence type="ECO:0000256" key="4">
    <source>
        <dbReference type="SAM" id="SignalP"/>
    </source>
</evidence>
<dbReference type="InterPro" id="IPR050969">
    <property type="entry name" value="Dev_Signal_Modulators"/>
</dbReference>
<feature type="disulfide bond" evidence="3">
    <location>
        <begin position="370"/>
        <end position="380"/>
    </location>
</feature>
<name>A0AAE8N2D1_9PEZI</name>